<dbReference type="InterPro" id="IPR001248">
    <property type="entry name" value="Pur-cyt_permease"/>
</dbReference>
<evidence type="ECO:0008006" key="9">
    <source>
        <dbReference type="Google" id="ProtNLM"/>
    </source>
</evidence>
<organism evidence="7 8">
    <name type="scientific">Aspergillus niger ATCC 13496</name>
    <dbReference type="NCBI Taxonomy" id="1353008"/>
    <lineage>
        <taxon>Eukaryota</taxon>
        <taxon>Fungi</taxon>
        <taxon>Dikarya</taxon>
        <taxon>Ascomycota</taxon>
        <taxon>Pezizomycotina</taxon>
        <taxon>Eurotiomycetes</taxon>
        <taxon>Eurotiomycetidae</taxon>
        <taxon>Eurotiales</taxon>
        <taxon>Aspergillaceae</taxon>
        <taxon>Aspergillus</taxon>
        <taxon>Aspergillus subgen. Circumdati</taxon>
    </lineage>
</organism>
<evidence type="ECO:0000256" key="4">
    <source>
        <dbReference type="ARBA" id="ARBA00022989"/>
    </source>
</evidence>
<evidence type="ECO:0000256" key="6">
    <source>
        <dbReference type="SAM" id="Phobius"/>
    </source>
</evidence>
<dbReference type="GO" id="GO:0015205">
    <property type="term" value="F:nucleobase transmembrane transporter activity"/>
    <property type="evidence" value="ECO:0007669"/>
    <property type="project" value="TreeGrafter"/>
</dbReference>
<dbReference type="InterPro" id="IPR045225">
    <property type="entry name" value="Uracil/uridine/allantoin_perm"/>
</dbReference>
<dbReference type="Gene3D" id="1.10.4160.10">
    <property type="entry name" value="Hydantoin permease"/>
    <property type="match status" value="1"/>
</dbReference>
<feature type="transmembrane region" description="Helical" evidence="6">
    <location>
        <begin position="163"/>
        <end position="188"/>
    </location>
</feature>
<feature type="transmembrane region" description="Helical" evidence="6">
    <location>
        <begin position="503"/>
        <end position="523"/>
    </location>
</feature>
<comment type="subcellular location">
    <subcellularLocation>
        <location evidence="1">Membrane</location>
        <topology evidence="1">Multi-pass membrane protein</topology>
    </subcellularLocation>
</comment>
<keyword evidence="5 6" id="KW-0472">Membrane</keyword>
<gene>
    <name evidence="7" type="ORF">M747DRAFT_348943</name>
</gene>
<dbReference type="GO" id="GO:0005886">
    <property type="term" value="C:plasma membrane"/>
    <property type="evidence" value="ECO:0007669"/>
    <property type="project" value="TreeGrafter"/>
</dbReference>
<accession>A0A370C7L5</accession>
<keyword evidence="4 6" id="KW-1133">Transmembrane helix</keyword>
<dbReference type="AlphaFoldDB" id="A0A370C7L5"/>
<feature type="transmembrane region" description="Helical" evidence="6">
    <location>
        <begin position="194"/>
        <end position="218"/>
    </location>
</feature>
<evidence type="ECO:0000256" key="3">
    <source>
        <dbReference type="ARBA" id="ARBA00022692"/>
    </source>
</evidence>
<feature type="transmembrane region" description="Helical" evidence="6">
    <location>
        <begin position="479"/>
        <end position="497"/>
    </location>
</feature>
<feature type="transmembrane region" description="Helical" evidence="6">
    <location>
        <begin position="230"/>
        <end position="252"/>
    </location>
</feature>
<proteinExistence type="inferred from homology"/>
<feature type="transmembrane region" description="Helical" evidence="6">
    <location>
        <begin position="434"/>
        <end position="458"/>
    </location>
</feature>
<protein>
    <recommendedName>
        <fullName evidence="9">NCS1 allantoate transporter</fullName>
    </recommendedName>
</protein>
<sequence>MANKNVPGSSVCIPQRANLTFHARLNHGSIAEAVGLSQCLTSDSRPHTLRDTITTYLAQMASPGAPRYPTLIEAGQIRSLCDRSLTFDLPYCFFAPALLSDDFNLIDSIYRIPAATHLIMKFKRPHLRVPQSRSAFADGSARWTNLDLDPVPLHRRQWGPLSFISYWISDAFNAATWQFASSIIAVGLSWRESLIIVAISFFIMSFVIAGNGAVGAIYHIPFPVISRASWGFWGSYVAIVSRVILALFWFAIQNVNGGNAVRAMIGAIWPSFLRVKNEIPEDQGITTNGMVGYFIFWLFQLPFLCIHPNKVRWLFVVKSVLVPIAWIAILIWAFVAEGGGKMFEQKATVSGSQYSWVFLASMTSVLGNYATLSVNQSDFSRYSRVTAKWQLLYVPMLPIVFTFISFIGIAASSAGYARYGGSIPWDPIELISHWSSRACRFFAAFSFALASLGVNISANSISAANDLMALFPGHVNLRRGQIICGILSWALVPWKILESADSFLNFMSAYAIFLGPIAAIMLWDFWLLKHGKYDTLALYQPNNPVYRYSKWGVNWRAIVAFIVGVVPSLPGLINSVNSSISVGVGLHPYQFGWLLGFVGTSVVYVGLSWLFPARHAIIERAVMAEEIYDGREVDAGSEEQLDNMQEKAKV</sequence>
<name>A0A370C7L5_ASPNG</name>
<keyword evidence="3 6" id="KW-0812">Transmembrane</keyword>
<dbReference type="VEuPathDB" id="FungiDB:M747DRAFT_348943"/>
<evidence type="ECO:0000313" key="7">
    <source>
        <dbReference type="EMBL" id="RDH21893.1"/>
    </source>
</evidence>
<dbReference type="CDD" id="cd11482">
    <property type="entry name" value="SLC-NCS1sbd_NRT1-like"/>
    <property type="match status" value="1"/>
</dbReference>
<comment type="similarity">
    <text evidence="2">Belongs to the purine-cytosine permease (2.A.39) family.</text>
</comment>
<dbReference type="FunFam" id="1.10.4160.10:FF:000001">
    <property type="entry name" value="Uracil permease, putative"/>
    <property type="match status" value="1"/>
</dbReference>
<dbReference type="PANTHER" id="PTHR30618">
    <property type="entry name" value="NCS1 FAMILY PURINE/PYRIMIDINE TRANSPORTER"/>
    <property type="match status" value="1"/>
</dbReference>
<feature type="transmembrane region" description="Helical" evidence="6">
    <location>
        <begin position="290"/>
        <end position="306"/>
    </location>
</feature>
<dbReference type="PANTHER" id="PTHR30618:SF0">
    <property type="entry name" value="PURINE-URACIL PERMEASE NCS1"/>
    <property type="match status" value="1"/>
</dbReference>
<feature type="transmembrane region" description="Helical" evidence="6">
    <location>
        <begin position="354"/>
        <end position="372"/>
    </location>
</feature>
<evidence type="ECO:0000256" key="2">
    <source>
        <dbReference type="ARBA" id="ARBA00008974"/>
    </source>
</evidence>
<feature type="transmembrane region" description="Helical" evidence="6">
    <location>
        <begin position="392"/>
        <end position="414"/>
    </location>
</feature>
<feature type="transmembrane region" description="Helical" evidence="6">
    <location>
        <begin position="313"/>
        <end position="334"/>
    </location>
</feature>
<evidence type="ECO:0000256" key="1">
    <source>
        <dbReference type="ARBA" id="ARBA00004141"/>
    </source>
</evidence>
<feature type="transmembrane region" description="Helical" evidence="6">
    <location>
        <begin position="593"/>
        <end position="611"/>
    </location>
</feature>
<reference evidence="7 8" key="1">
    <citation type="submission" date="2018-07" db="EMBL/GenBank/DDBJ databases">
        <title>Section-level genome sequencing of Aspergillus section Nigri to investigate inter- and intra-species variation.</title>
        <authorList>
            <consortium name="DOE Joint Genome Institute"/>
            <person name="Vesth T.C."/>
            <person name="Nybo J.L."/>
            <person name="Theobald S."/>
            <person name="Frisvad J.C."/>
            <person name="Larsen T.O."/>
            <person name="Nielsen K.F."/>
            <person name="Hoof J.B."/>
            <person name="Brandl J."/>
            <person name="Salamov A."/>
            <person name="Riley R."/>
            <person name="Gladden J.M."/>
            <person name="Phatale P."/>
            <person name="Nielsen M.T."/>
            <person name="Lyhne E.K."/>
            <person name="Kogle M.E."/>
            <person name="Strasser K."/>
            <person name="McDonnell E."/>
            <person name="Barry K."/>
            <person name="Clum A."/>
            <person name="Chen C."/>
            <person name="Nolan M."/>
            <person name="Sandor L."/>
            <person name="Kuo A."/>
            <person name="Lipzen A."/>
            <person name="Hainaut M."/>
            <person name="Drula E."/>
            <person name="Tsang A."/>
            <person name="Magnuson J.K."/>
            <person name="Henrissat B."/>
            <person name="Wiebenga A."/>
            <person name="Simmons B.A."/>
            <person name="Makela M.R."/>
            <person name="De vries R.P."/>
            <person name="Grigoriev I.V."/>
            <person name="Mortensen U.H."/>
            <person name="Baker S.E."/>
            <person name="Andersen M.R."/>
        </authorList>
    </citation>
    <scope>NUCLEOTIDE SEQUENCE [LARGE SCALE GENOMIC DNA]</scope>
    <source>
        <strain evidence="7 8">ATCC 13496</strain>
    </source>
</reference>
<dbReference type="Pfam" id="PF02133">
    <property type="entry name" value="Transp_cyt_pur"/>
    <property type="match status" value="1"/>
</dbReference>
<evidence type="ECO:0000313" key="8">
    <source>
        <dbReference type="Proteomes" id="UP000253845"/>
    </source>
</evidence>
<feature type="transmembrane region" description="Helical" evidence="6">
    <location>
        <begin position="553"/>
        <end position="573"/>
    </location>
</feature>
<evidence type="ECO:0000256" key="5">
    <source>
        <dbReference type="ARBA" id="ARBA00023136"/>
    </source>
</evidence>
<dbReference type="Proteomes" id="UP000253845">
    <property type="component" value="Unassembled WGS sequence"/>
</dbReference>
<dbReference type="EMBL" id="KZ851909">
    <property type="protein sequence ID" value="RDH21893.1"/>
    <property type="molecule type" value="Genomic_DNA"/>
</dbReference>